<evidence type="ECO:0000256" key="1">
    <source>
        <dbReference type="ARBA" id="ARBA00004651"/>
    </source>
</evidence>
<organism evidence="10">
    <name type="scientific">uncultured Friedmanniella sp</name>
    <dbReference type="NCBI Taxonomy" id="335381"/>
    <lineage>
        <taxon>Bacteria</taxon>
        <taxon>Bacillati</taxon>
        <taxon>Actinomycetota</taxon>
        <taxon>Actinomycetes</taxon>
        <taxon>Propionibacteriales</taxon>
        <taxon>Nocardioidaceae</taxon>
        <taxon>Friedmanniella</taxon>
        <taxon>environmental samples</taxon>
    </lineage>
</organism>
<dbReference type="Gene3D" id="1.20.1720.10">
    <property type="entry name" value="Multidrug resistance protein D"/>
    <property type="match status" value="1"/>
</dbReference>
<feature type="transmembrane region" description="Helical" evidence="8">
    <location>
        <begin position="218"/>
        <end position="244"/>
    </location>
</feature>
<keyword evidence="4" id="KW-1003">Cell membrane</keyword>
<feature type="domain" description="Major facilitator superfamily (MFS) profile" evidence="9">
    <location>
        <begin position="11"/>
        <end position="277"/>
    </location>
</feature>
<dbReference type="PANTHER" id="PTHR23502">
    <property type="entry name" value="MAJOR FACILITATOR SUPERFAMILY"/>
    <property type="match status" value="1"/>
</dbReference>
<dbReference type="AlphaFoldDB" id="A0A6J4KRJ1"/>
<dbReference type="EMBL" id="CADCTS010000303">
    <property type="protein sequence ID" value="CAA9312163.1"/>
    <property type="molecule type" value="Genomic_DNA"/>
</dbReference>
<dbReference type="InterPro" id="IPR036259">
    <property type="entry name" value="MFS_trans_sf"/>
</dbReference>
<dbReference type="InterPro" id="IPR020846">
    <property type="entry name" value="MFS_dom"/>
</dbReference>
<feature type="non-terminal residue" evidence="10">
    <location>
        <position position="277"/>
    </location>
</feature>
<keyword evidence="3" id="KW-0813">Transport</keyword>
<dbReference type="InterPro" id="IPR011701">
    <property type="entry name" value="MFS"/>
</dbReference>
<feature type="transmembrane region" description="Helical" evidence="8">
    <location>
        <begin position="165"/>
        <end position="183"/>
    </location>
</feature>
<keyword evidence="5 8" id="KW-0812">Transmembrane</keyword>
<feature type="transmembrane region" description="Helical" evidence="8">
    <location>
        <begin position="44"/>
        <end position="65"/>
    </location>
</feature>
<evidence type="ECO:0000313" key="10">
    <source>
        <dbReference type="EMBL" id="CAA9312163.1"/>
    </source>
</evidence>
<evidence type="ECO:0000256" key="2">
    <source>
        <dbReference type="ARBA" id="ARBA00006236"/>
    </source>
</evidence>
<dbReference type="PROSITE" id="PS50850">
    <property type="entry name" value="MFS"/>
    <property type="match status" value="1"/>
</dbReference>
<name>A0A6J4KRJ1_9ACTN</name>
<evidence type="ECO:0000256" key="3">
    <source>
        <dbReference type="ARBA" id="ARBA00022448"/>
    </source>
</evidence>
<feature type="transmembrane region" description="Helical" evidence="8">
    <location>
        <begin position="139"/>
        <end position="159"/>
    </location>
</feature>
<evidence type="ECO:0000256" key="5">
    <source>
        <dbReference type="ARBA" id="ARBA00022692"/>
    </source>
</evidence>
<comment type="subcellular location">
    <subcellularLocation>
        <location evidence="1">Cell membrane</location>
        <topology evidence="1">Multi-pass membrane protein</topology>
    </subcellularLocation>
</comment>
<feature type="transmembrane region" description="Helical" evidence="8">
    <location>
        <begin position="250"/>
        <end position="270"/>
    </location>
</feature>
<evidence type="ECO:0000256" key="4">
    <source>
        <dbReference type="ARBA" id="ARBA00022475"/>
    </source>
</evidence>
<evidence type="ECO:0000256" key="7">
    <source>
        <dbReference type="ARBA" id="ARBA00023136"/>
    </source>
</evidence>
<keyword evidence="7 8" id="KW-0472">Membrane</keyword>
<dbReference type="Pfam" id="PF07690">
    <property type="entry name" value="MFS_1"/>
    <property type="match status" value="1"/>
</dbReference>
<dbReference type="NCBIfam" id="TIGR00710">
    <property type="entry name" value="efflux_Bcr_CflA"/>
    <property type="match status" value="1"/>
</dbReference>
<evidence type="ECO:0000259" key="9">
    <source>
        <dbReference type="PROSITE" id="PS50850"/>
    </source>
</evidence>
<comment type="similarity">
    <text evidence="2">Belongs to the major facilitator superfamily. Bcr/CmlA family.</text>
</comment>
<feature type="transmembrane region" description="Helical" evidence="8">
    <location>
        <begin position="77"/>
        <end position="98"/>
    </location>
</feature>
<dbReference type="SUPFAM" id="SSF103473">
    <property type="entry name" value="MFS general substrate transporter"/>
    <property type="match status" value="1"/>
</dbReference>
<dbReference type="GO" id="GO:1990961">
    <property type="term" value="P:xenobiotic detoxification by transmembrane export across the plasma membrane"/>
    <property type="evidence" value="ECO:0007669"/>
    <property type="project" value="InterPro"/>
</dbReference>
<reference evidence="10" key="1">
    <citation type="submission" date="2020-02" db="EMBL/GenBank/DDBJ databases">
        <authorList>
            <person name="Meier V. D."/>
        </authorList>
    </citation>
    <scope>NUCLEOTIDE SEQUENCE</scope>
    <source>
        <strain evidence="10">AVDCRST_MAG48</strain>
    </source>
</reference>
<sequence length="277" mass="28114">MSPLRPHSLGYTLLLGALVTLAAFSTDMGLPVLAETARSLGVAPATAALTLSVFMAGFALGPLVFGPISDRLGRRPVLLAACTAFAVFGALGAFAQSLGALLTWRFLMGAAAGACQVLVIASVRDLFTGAEARAKQSYISVAAGVAPIIAPTLGVWVAALGGWRAIYGALAGGGVVLLGLVAWRFGETAPNRQGASLTVRGTLANYGRVLRHPVSLGYALVVAFGFGSLFAYVSGSPLVLIGLMGVSQGTYGALFASASLGLMVGAFLNARLSRRGA</sequence>
<keyword evidence="6 8" id="KW-1133">Transmembrane helix</keyword>
<dbReference type="GO" id="GO:0042910">
    <property type="term" value="F:xenobiotic transmembrane transporter activity"/>
    <property type="evidence" value="ECO:0007669"/>
    <property type="project" value="InterPro"/>
</dbReference>
<dbReference type="InterPro" id="IPR004812">
    <property type="entry name" value="Efflux_drug-R_Bcr/CmlA"/>
</dbReference>
<accession>A0A6J4KRJ1</accession>
<evidence type="ECO:0000256" key="8">
    <source>
        <dbReference type="SAM" id="Phobius"/>
    </source>
</evidence>
<evidence type="ECO:0000256" key="6">
    <source>
        <dbReference type="ARBA" id="ARBA00022989"/>
    </source>
</evidence>
<gene>
    <name evidence="10" type="ORF">AVDCRST_MAG48-2131</name>
</gene>
<proteinExistence type="inferred from homology"/>
<dbReference type="PANTHER" id="PTHR23502:SF132">
    <property type="entry name" value="POLYAMINE TRANSPORTER 2-RELATED"/>
    <property type="match status" value="1"/>
</dbReference>
<feature type="transmembrane region" description="Helical" evidence="8">
    <location>
        <begin position="104"/>
        <end position="127"/>
    </location>
</feature>
<protein>
    <submittedName>
        <fullName evidence="10">Multidrug resistance transporter, Bcr/CflA family</fullName>
    </submittedName>
</protein>
<dbReference type="GO" id="GO:0005886">
    <property type="term" value="C:plasma membrane"/>
    <property type="evidence" value="ECO:0007669"/>
    <property type="project" value="UniProtKB-SubCell"/>
</dbReference>